<reference evidence="1 2" key="1">
    <citation type="submission" date="2023-04" db="EMBL/GenBank/DDBJ databases">
        <title>Two novel species of Flavobacterium.</title>
        <authorList>
            <person name="Liu Q."/>
            <person name="Xin Y.-H."/>
        </authorList>
    </citation>
    <scope>NUCLEOTIDE SEQUENCE [LARGE SCALE GENOMIC DNA]</scope>
    <source>
        <strain evidence="1 2">LB1P51</strain>
    </source>
</reference>
<name>A0ABT6V998_9FLAO</name>
<evidence type="ECO:0000313" key="1">
    <source>
        <dbReference type="EMBL" id="MDI5894805.1"/>
    </source>
</evidence>
<protein>
    <submittedName>
        <fullName evidence="1">Uncharacterized protein</fullName>
    </submittedName>
</protein>
<dbReference type="Proteomes" id="UP001243403">
    <property type="component" value="Unassembled WGS sequence"/>
</dbReference>
<keyword evidence="2" id="KW-1185">Reference proteome</keyword>
<accession>A0ABT6V998</accession>
<organism evidence="1 2">
    <name type="scientific">Flavobacterium algoritolerans</name>
    <dbReference type="NCBI Taxonomy" id="3041254"/>
    <lineage>
        <taxon>Bacteria</taxon>
        <taxon>Pseudomonadati</taxon>
        <taxon>Bacteroidota</taxon>
        <taxon>Flavobacteriia</taxon>
        <taxon>Flavobacteriales</taxon>
        <taxon>Flavobacteriaceae</taxon>
        <taxon>Flavobacterium</taxon>
    </lineage>
</organism>
<evidence type="ECO:0000313" key="2">
    <source>
        <dbReference type="Proteomes" id="UP001243403"/>
    </source>
</evidence>
<proteinExistence type="predicted"/>
<sequence>MSVLHYIKTKEPINFVQLQKIIERTLADVLYEQRSETLCYFWINGASARGVDVSMEEVGLVEIRNTSFSNYADYNLTNELVSSICNLYKGELYKENNDYDEDEDDVFLAYLPKEHPLFTTEDIESLPQNDTAVVSAIVTQLKQPMTLFCPIRKVHFGIEMLSKLSDKSNKELTIILQNIIVYVNYKIPNYEYGNVLVMGEGEDKKTLKLITNDVNCIIDKYDYILFQKNELEIIAITNDTLNTILPKSWQRVDEYTIVAPLLSEDEFEKLVTQAEKSNQYNELKK</sequence>
<dbReference type="RefSeq" id="WP_282716495.1">
    <property type="nucleotide sequence ID" value="NZ_JASCRZ010000003.1"/>
</dbReference>
<comment type="caution">
    <text evidence="1">The sequence shown here is derived from an EMBL/GenBank/DDBJ whole genome shotgun (WGS) entry which is preliminary data.</text>
</comment>
<dbReference type="EMBL" id="JASCRZ010000003">
    <property type="protein sequence ID" value="MDI5894805.1"/>
    <property type="molecule type" value="Genomic_DNA"/>
</dbReference>
<gene>
    <name evidence="1" type="ORF">QLS65_07855</name>
</gene>